<accession>A0A5E4M649</accession>
<gene>
    <name evidence="1" type="ORF">CINCED_3A015588</name>
</gene>
<name>A0A5E4M649_9HEMI</name>
<sequence>MRGILVPRHCRREDSRDLLRTRLSVRTGAPTDFLPGSLPADADCFSPAVRYPTTEITVSAPSLGPPAFYEIPVSSVKMMYTTTTMESNRMCVPLDGHGHPGIDSYTAVRGSGGIFNRTRPECG</sequence>
<dbReference type="AlphaFoldDB" id="A0A5E4M649"/>
<dbReference type="EMBL" id="CABPRJ010000476">
    <property type="protein sequence ID" value="VVC27630.1"/>
    <property type="molecule type" value="Genomic_DNA"/>
</dbReference>
<dbReference type="Proteomes" id="UP000325440">
    <property type="component" value="Unassembled WGS sequence"/>
</dbReference>
<organism evidence="1 2">
    <name type="scientific">Cinara cedri</name>
    <dbReference type="NCBI Taxonomy" id="506608"/>
    <lineage>
        <taxon>Eukaryota</taxon>
        <taxon>Metazoa</taxon>
        <taxon>Ecdysozoa</taxon>
        <taxon>Arthropoda</taxon>
        <taxon>Hexapoda</taxon>
        <taxon>Insecta</taxon>
        <taxon>Pterygota</taxon>
        <taxon>Neoptera</taxon>
        <taxon>Paraneoptera</taxon>
        <taxon>Hemiptera</taxon>
        <taxon>Sternorrhyncha</taxon>
        <taxon>Aphidomorpha</taxon>
        <taxon>Aphidoidea</taxon>
        <taxon>Aphididae</taxon>
        <taxon>Lachninae</taxon>
        <taxon>Cinara</taxon>
    </lineage>
</organism>
<reference evidence="1 2" key="1">
    <citation type="submission" date="2019-08" db="EMBL/GenBank/DDBJ databases">
        <authorList>
            <person name="Alioto T."/>
            <person name="Alioto T."/>
            <person name="Gomez Garrido J."/>
        </authorList>
    </citation>
    <scope>NUCLEOTIDE SEQUENCE [LARGE SCALE GENOMIC DNA]</scope>
</reference>
<evidence type="ECO:0000313" key="2">
    <source>
        <dbReference type="Proteomes" id="UP000325440"/>
    </source>
</evidence>
<evidence type="ECO:0000313" key="1">
    <source>
        <dbReference type="EMBL" id="VVC27630.1"/>
    </source>
</evidence>
<keyword evidence="2" id="KW-1185">Reference proteome</keyword>
<proteinExistence type="predicted"/>
<protein>
    <submittedName>
        <fullName evidence="1">Uncharacterized protein</fullName>
    </submittedName>
</protein>